<protein>
    <submittedName>
        <fullName evidence="1">Uncharacterized protein</fullName>
    </submittedName>
</protein>
<feature type="non-terminal residue" evidence="1">
    <location>
        <position position="1"/>
    </location>
</feature>
<sequence>GGKVIIVIGADDNYKIEEEEERSVISPWARRIVCVQFNEEYLDGRKSFVFSWGEKHRQIHVEALMHFFNSDKNGEKLKYQLPIKADPTSKARRKTTAESIPIEAEENKCSSDIGKITQGKGLGCSVGLEIPSYGLRDQSYKTGGISRAGIRSQGAVPQRALGSTIVPNPLNSSHKKLSSMRETQIASKKGKVPQNLVILEALVDLPSKAKAKGLDLREQRRLTIIGCMVSEEAIDAVIQAVESIRPKLNLHAQPPVMNLSPAKAKQYLERHSLQFCVLVVNGETVKDAYENLPERRNEYEKLFKTAVQRVGKMTIKVIFGVCGSLSLNEEDEEIIHQTIHRAFEEKNRGFIAWLRNGRLTVDTDVLVQLLNPAFTMAFVMPPSSPPRGRDQGLTNVPLHSFDQRLQVEQLPERKLGYGWENENLEPVCLPAATPTYNAKQNQGVIGKLVLESKLRYGLISFEPADLKFLSGEFREIPEDIVQHLLQTHKEIDESRVKTMLVPSHNDQLIYVGDQGIEMADNDLLLLKTRVINGLVSLHQDDIEARYPADWQVPVYILEDLD</sequence>
<comment type="caution">
    <text evidence="1">The sequence shown here is derived from an EMBL/GenBank/DDBJ whole genome shotgun (WGS) entry which is preliminary data.</text>
</comment>
<evidence type="ECO:0000313" key="2">
    <source>
        <dbReference type="Proteomes" id="UP001159427"/>
    </source>
</evidence>
<organism evidence="1 2">
    <name type="scientific">Porites evermanni</name>
    <dbReference type="NCBI Taxonomy" id="104178"/>
    <lineage>
        <taxon>Eukaryota</taxon>
        <taxon>Metazoa</taxon>
        <taxon>Cnidaria</taxon>
        <taxon>Anthozoa</taxon>
        <taxon>Hexacorallia</taxon>
        <taxon>Scleractinia</taxon>
        <taxon>Fungiina</taxon>
        <taxon>Poritidae</taxon>
        <taxon>Porites</taxon>
    </lineage>
</organism>
<name>A0ABN8R6A5_9CNID</name>
<proteinExistence type="predicted"/>
<dbReference type="Proteomes" id="UP001159427">
    <property type="component" value="Unassembled WGS sequence"/>
</dbReference>
<keyword evidence="2" id="KW-1185">Reference proteome</keyword>
<gene>
    <name evidence="1" type="ORF">PEVE_00009126</name>
</gene>
<reference evidence="1 2" key="1">
    <citation type="submission" date="2022-05" db="EMBL/GenBank/DDBJ databases">
        <authorList>
            <consortium name="Genoscope - CEA"/>
            <person name="William W."/>
        </authorList>
    </citation>
    <scope>NUCLEOTIDE SEQUENCE [LARGE SCALE GENOMIC DNA]</scope>
</reference>
<accession>A0ABN8R6A5</accession>
<evidence type="ECO:0000313" key="1">
    <source>
        <dbReference type="EMBL" id="CAH3173625.1"/>
    </source>
</evidence>
<dbReference type="EMBL" id="CALNXI010001627">
    <property type="protein sequence ID" value="CAH3173625.1"/>
    <property type="molecule type" value="Genomic_DNA"/>
</dbReference>